<evidence type="ECO:0000313" key="2">
    <source>
        <dbReference type="EMBL" id="GIX76789.1"/>
    </source>
</evidence>
<dbReference type="AlphaFoldDB" id="A0AAV4MY30"/>
<gene>
    <name evidence="2" type="ORF">CEXT_252771</name>
</gene>
<proteinExistence type="predicted"/>
<dbReference type="Proteomes" id="UP001054945">
    <property type="component" value="Unassembled WGS sequence"/>
</dbReference>
<comment type="caution">
    <text evidence="2">The sequence shown here is derived from an EMBL/GenBank/DDBJ whole genome shotgun (WGS) entry which is preliminary data.</text>
</comment>
<dbReference type="EMBL" id="BPLR01020282">
    <property type="protein sequence ID" value="GIX76789.1"/>
    <property type="molecule type" value="Genomic_DNA"/>
</dbReference>
<evidence type="ECO:0000256" key="1">
    <source>
        <dbReference type="SAM" id="Phobius"/>
    </source>
</evidence>
<keyword evidence="1" id="KW-0472">Membrane</keyword>
<keyword evidence="1" id="KW-1133">Transmembrane helix</keyword>
<keyword evidence="1" id="KW-0812">Transmembrane</keyword>
<evidence type="ECO:0000313" key="3">
    <source>
        <dbReference type="Proteomes" id="UP001054945"/>
    </source>
</evidence>
<name>A0AAV4MY30_CAEEX</name>
<organism evidence="2 3">
    <name type="scientific">Caerostris extrusa</name>
    <name type="common">Bark spider</name>
    <name type="synonym">Caerostris bankana</name>
    <dbReference type="NCBI Taxonomy" id="172846"/>
    <lineage>
        <taxon>Eukaryota</taxon>
        <taxon>Metazoa</taxon>
        <taxon>Ecdysozoa</taxon>
        <taxon>Arthropoda</taxon>
        <taxon>Chelicerata</taxon>
        <taxon>Arachnida</taxon>
        <taxon>Araneae</taxon>
        <taxon>Araneomorphae</taxon>
        <taxon>Entelegynae</taxon>
        <taxon>Araneoidea</taxon>
        <taxon>Araneidae</taxon>
        <taxon>Caerostris</taxon>
    </lineage>
</organism>
<feature type="transmembrane region" description="Helical" evidence="1">
    <location>
        <begin position="25"/>
        <end position="46"/>
    </location>
</feature>
<sequence>MQEIIPARKEAIFCHCNGPPGYVTFYLSALFIATSLHWSAVVRWPPQRPIKRASRRQICCHDEGNMQPGVEIKVAFRNDTATSPAKQSNFGDFAGEGKVYKCSAGSLISTDFFIFELLPQKKRKHFELSSTPNK</sequence>
<keyword evidence="3" id="KW-1185">Reference proteome</keyword>
<protein>
    <submittedName>
        <fullName evidence="2">Uncharacterized protein</fullName>
    </submittedName>
</protein>
<reference evidence="2 3" key="1">
    <citation type="submission" date="2021-06" db="EMBL/GenBank/DDBJ databases">
        <title>Caerostris extrusa draft genome.</title>
        <authorList>
            <person name="Kono N."/>
            <person name="Arakawa K."/>
        </authorList>
    </citation>
    <scope>NUCLEOTIDE SEQUENCE [LARGE SCALE GENOMIC DNA]</scope>
</reference>
<accession>A0AAV4MY30</accession>